<feature type="active site" description="Charge relay system" evidence="11">
    <location>
        <position position="593"/>
    </location>
</feature>
<dbReference type="GO" id="GO:0005576">
    <property type="term" value="C:extracellular region"/>
    <property type="evidence" value="ECO:0007669"/>
    <property type="project" value="UniProtKB-SubCell"/>
</dbReference>
<dbReference type="EMBL" id="ML993584">
    <property type="protein sequence ID" value="KAF2170925.1"/>
    <property type="molecule type" value="Genomic_DNA"/>
</dbReference>
<keyword evidence="12" id="KW-0732">Signal</keyword>
<feature type="binding site" evidence="11">
    <location>
        <position position="653"/>
    </location>
    <ligand>
        <name>Ca(2+)</name>
        <dbReference type="ChEBI" id="CHEBI:29108"/>
    </ligand>
</feature>
<reference evidence="14" key="1">
    <citation type="journal article" date="2020" name="Stud. Mycol.">
        <title>101 Dothideomycetes genomes: a test case for predicting lifestyles and emergence of pathogens.</title>
        <authorList>
            <person name="Haridas S."/>
            <person name="Albert R."/>
            <person name="Binder M."/>
            <person name="Bloem J."/>
            <person name="Labutti K."/>
            <person name="Salamov A."/>
            <person name="Andreopoulos B."/>
            <person name="Baker S."/>
            <person name="Barry K."/>
            <person name="Bills G."/>
            <person name="Bluhm B."/>
            <person name="Cannon C."/>
            <person name="Castanera R."/>
            <person name="Culley D."/>
            <person name="Daum C."/>
            <person name="Ezra D."/>
            <person name="Gonzalez J."/>
            <person name="Henrissat B."/>
            <person name="Kuo A."/>
            <person name="Liang C."/>
            <person name="Lipzen A."/>
            <person name="Lutzoni F."/>
            <person name="Magnuson J."/>
            <person name="Mondo S."/>
            <person name="Nolan M."/>
            <person name="Ohm R."/>
            <person name="Pangilinan J."/>
            <person name="Park H.-J."/>
            <person name="Ramirez L."/>
            <person name="Alfaro M."/>
            <person name="Sun H."/>
            <person name="Tritt A."/>
            <person name="Yoshinaga Y."/>
            <person name="Zwiers L.-H."/>
            <person name="Turgeon B."/>
            <person name="Goodwin S."/>
            <person name="Spatafora J."/>
            <person name="Crous P."/>
            <person name="Grigoriev I."/>
        </authorList>
    </citation>
    <scope>NUCLEOTIDE SEQUENCE</scope>
    <source>
        <strain evidence="14">ATCC 36951</strain>
    </source>
</reference>
<evidence type="ECO:0000256" key="11">
    <source>
        <dbReference type="PROSITE-ProRule" id="PRU01032"/>
    </source>
</evidence>
<keyword evidence="8 11" id="KW-0720">Serine protease</keyword>
<evidence type="ECO:0000256" key="8">
    <source>
        <dbReference type="ARBA" id="ARBA00022825"/>
    </source>
</evidence>
<feature type="active site" description="Charge relay system" evidence="11">
    <location>
        <position position="311"/>
    </location>
</feature>
<sequence>MLILTALLATCLCGGTSFPAGSPTAIHEERRGLSVGRYEKLSRVHGDAVVPVRIALVQSNIDRGYEHLMEVSHPSSASYGKHWTAQEVRDEFAPSDDTIDSILTWLAQSGTQDVRTSHDRLWIAFNTSASHAESLFATELHEYRDWREGSTHLGCDRYSVPAHLTHSIDYVTPGVKLSLPLSKAVLSDYPKKLQSPSKAPFKAQQDVVRRHGPPGYGGGLPPDLVNCGRNITPPCLRALYDVPFPRKQIDHGILGIYETTDTYAQADLDAYFAKYAPYVPQGTAPTLVSINNATAPVAPGSGYNGGESDVDFDIAYSLLGAVPITLYQVQIPNSAYANGYAGSQLADPILAAVDGAYCDEADLRKDGFQCGGTNLSSVLSFSYAFPESLSTYKVQQRACNEFMKLALQGHTIVVASGDFGVAGDAGVESPTDSACDSNGCLPRSSSDQPTTNSPIFNPSFPQSCPYVLSVGATQLNSGDAVQSPESVMFQPQLGSQASENCTKRTNFFTSGGGFSNYFDQPAYQKIAVSNYFSEHNIGYPSFDLSKSQQENLTSFPASGIYNRGGRGFPDVSANGANFNLFVNQTATQQAGTSLAAPIWSSIFALINQARKDAGKSAVGFVNPVLYENPGVFHDITKGSNPGCNTDGFSAVQGWDPVTGLGTPNFPALERLFLSLP</sequence>
<evidence type="ECO:0000256" key="1">
    <source>
        <dbReference type="ARBA" id="ARBA00001910"/>
    </source>
</evidence>
<dbReference type="EC" id="3.4.14.10" evidence="4"/>
<evidence type="ECO:0000256" key="2">
    <source>
        <dbReference type="ARBA" id="ARBA00002451"/>
    </source>
</evidence>
<evidence type="ECO:0000256" key="12">
    <source>
        <dbReference type="SAM" id="SignalP"/>
    </source>
</evidence>
<keyword evidence="5 11" id="KW-0645">Protease</keyword>
<dbReference type="AlphaFoldDB" id="A0A6A6CV56"/>
<feature type="signal peptide" evidence="12">
    <location>
        <begin position="1"/>
        <end position="17"/>
    </location>
</feature>
<keyword evidence="15" id="KW-1185">Reference proteome</keyword>
<comment type="catalytic activity">
    <reaction evidence="1">
        <text>Release of an N-terminal tripeptide from a polypeptide.</text>
        <dbReference type="EC" id="3.4.14.10"/>
    </reaction>
</comment>
<feature type="active site" description="Charge relay system" evidence="11">
    <location>
        <position position="307"/>
    </location>
</feature>
<accession>A0A6A6CV56</accession>
<dbReference type="InterPro" id="IPR000209">
    <property type="entry name" value="Peptidase_S8/S53_dom"/>
</dbReference>
<comment type="function">
    <text evidence="2">Secreted tripeptidyl-peptidase which degrades proteins at acidic pHs and is involved in virulence.</text>
</comment>
<dbReference type="CDD" id="cd11377">
    <property type="entry name" value="Pro-peptidase_S53"/>
    <property type="match status" value="1"/>
</dbReference>
<evidence type="ECO:0000256" key="5">
    <source>
        <dbReference type="ARBA" id="ARBA00022670"/>
    </source>
</evidence>
<dbReference type="GO" id="GO:0008240">
    <property type="term" value="F:tripeptidyl-peptidase activity"/>
    <property type="evidence" value="ECO:0007669"/>
    <property type="project" value="UniProtKB-EC"/>
</dbReference>
<protein>
    <recommendedName>
        <fullName evidence="4">tripeptidyl-peptidase II</fullName>
        <ecNumber evidence="4">3.4.14.10</ecNumber>
    </recommendedName>
</protein>
<dbReference type="GO" id="GO:0004252">
    <property type="term" value="F:serine-type endopeptidase activity"/>
    <property type="evidence" value="ECO:0007669"/>
    <property type="project" value="UniProtKB-UniRule"/>
</dbReference>
<dbReference type="OrthoDB" id="409122at2759"/>
<evidence type="ECO:0000256" key="4">
    <source>
        <dbReference type="ARBA" id="ARBA00012462"/>
    </source>
</evidence>
<feature type="binding site" evidence="11">
    <location>
        <position position="635"/>
    </location>
    <ligand>
        <name>Ca(2+)</name>
        <dbReference type="ChEBI" id="CHEBI:29108"/>
    </ligand>
</feature>
<keyword evidence="9 11" id="KW-0106">Calcium</keyword>
<dbReference type="InterPro" id="IPR050819">
    <property type="entry name" value="Tripeptidyl-peptidase_I"/>
</dbReference>
<dbReference type="PANTHER" id="PTHR14218:SF19">
    <property type="entry name" value="SERINE PROTEASE AORO, PUTATIVE (AFU_ORTHOLOGUE AFUA_6G10250)-RELATED"/>
    <property type="match status" value="1"/>
</dbReference>
<evidence type="ECO:0000256" key="7">
    <source>
        <dbReference type="ARBA" id="ARBA00022801"/>
    </source>
</evidence>
<dbReference type="Proteomes" id="UP000799537">
    <property type="component" value="Unassembled WGS sequence"/>
</dbReference>
<comment type="subcellular location">
    <subcellularLocation>
        <location evidence="3">Secreted</location>
        <location evidence="3">Extracellular space</location>
    </subcellularLocation>
</comment>
<evidence type="ECO:0000259" key="13">
    <source>
        <dbReference type="PROSITE" id="PS51695"/>
    </source>
</evidence>
<keyword evidence="7 11" id="KW-0378">Hydrolase</keyword>
<feature type="domain" description="Peptidase S53" evidence="13">
    <location>
        <begin position="230"/>
        <end position="675"/>
    </location>
</feature>
<name>A0A6A6CV56_ZASCE</name>
<dbReference type="InterPro" id="IPR015366">
    <property type="entry name" value="S53_propep"/>
</dbReference>
<evidence type="ECO:0000313" key="14">
    <source>
        <dbReference type="EMBL" id="KAF2170925.1"/>
    </source>
</evidence>
<dbReference type="GO" id="GO:0046872">
    <property type="term" value="F:metal ion binding"/>
    <property type="evidence" value="ECO:0007669"/>
    <property type="project" value="UniProtKB-UniRule"/>
</dbReference>
<evidence type="ECO:0000256" key="10">
    <source>
        <dbReference type="ARBA" id="ARBA00023145"/>
    </source>
</evidence>
<feature type="binding site" evidence="11">
    <location>
        <position position="655"/>
    </location>
    <ligand>
        <name>Ca(2+)</name>
        <dbReference type="ChEBI" id="CHEBI:29108"/>
    </ligand>
</feature>
<evidence type="ECO:0000256" key="3">
    <source>
        <dbReference type="ARBA" id="ARBA00004239"/>
    </source>
</evidence>
<dbReference type="GeneID" id="54557969"/>
<dbReference type="InterPro" id="IPR036852">
    <property type="entry name" value="Peptidase_S8/S53_dom_sf"/>
</dbReference>
<keyword evidence="6 11" id="KW-0479">Metal-binding</keyword>
<dbReference type="SMART" id="SM00944">
    <property type="entry name" value="Pro-kuma_activ"/>
    <property type="match status" value="1"/>
</dbReference>
<evidence type="ECO:0000256" key="6">
    <source>
        <dbReference type="ARBA" id="ARBA00022723"/>
    </source>
</evidence>
<dbReference type="SUPFAM" id="SSF54897">
    <property type="entry name" value="Protease propeptides/inhibitors"/>
    <property type="match status" value="1"/>
</dbReference>
<dbReference type="Pfam" id="PF09286">
    <property type="entry name" value="Pro-kuma_activ"/>
    <property type="match status" value="1"/>
</dbReference>
<evidence type="ECO:0000256" key="9">
    <source>
        <dbReference type="ARBA" id="ARBA00022837"/>
    </source>
</evidence>
<dbReference type="PANTHER" id="PTHR14218">
    <property type="entry name" value="PROTEASE S8 TRIPEPTIDYL PEPTIDASE I CLN2"/>
    <property type="match status" value="1"/>
</dbReference>
<evidence type="ECO:0000313" key="15">
    <source>
        <dbReference type="Proteomes" id="UP000799537"/>
    </source>
</evidence>
<keyword evidence="10" id="KW-0865">Zymogen</keyword>
<gene>
    <name evidence="14" type="ORF">M409DRAFT_18896</name>
</gene>
<feature type="chain" id="PRO_5025537995" description="tripeptidyl-peptidase II" evidence="12">
    <location>
        <begin position="18"/>
        <end position="676"/>
    </location>
</feature>
<proteinExistence type="predicted"/>
<dbReference type="InterPro" id="IPR030400">
    <property type="entry name" value="Sedolisin_dom"/>
</dbReference>
<dbReference type="Gene3D" id="3.40.50.200">
    <property type="entry name" value="Peptidase S8/S53 domain"/>
    <property type="match status" value="1"/>
</dbReference>
<organism evidence="14 15">
    <name type="scientific">Zasmidium cellare ATCC 36951</name>
    <dbReference type="NCBI Taxonomy" id="1080233"/>
    <lineage>
        <taxon>Eukaryota</taxon>
        <taxon>Fungi</taxon>
        <taxon>Dikarya</taxon>
        <taxon>Ascomycota</taxon>
        <taxon>Pezizomycotina</taxon>
        <taxon>Dothideomycetes</taxon>
        <taxon>Dothideomycetidae</taxon>
        <taxon>Mycosphaerellales</taxon>
        <taxon>Mycosphaerellaceae</taxon>
        <taxon>Zasmidium</taxon>
    </lineage>
</organism>
<dbReference type="CDD" id="cd04056">
    <property type="entry name" value="Peptidases_S53"/>
    <property type="match status" value="1"/>
</dbReference>
<dbReference type="Pfam" id="PF00082">
    <property type="entry name" value="Peptidase_S8"/>
    <property type="match status" value="1"/>
</dbReference>
<dbReference type="PROSITE" id="PS51695">
    <property type="entry name" value="SEDOLISIN"/>
    <property type="match status" value="1"/>
</dbReference>
<dbReference type="SUPFAM" id="SSF52743">
    <property type="entry name" value="Subtilisin-like"/>
    <property type="match status" value="1"/>
</dbReference>
<dbReference type="RefSeq" id="XP_033671814.1">
    <property type="nucleotide sequence ID" value="XM_033804697.1"/>
</dbReference>
<comment type="cofactor">
    <cofactor evidence="11">
        <name>Ca(2+)</name>
        <dbReference type="ChEBI" id="CHEBI:29108"/>
    </cofactor>
    <text evidence="11">Binds 1 Ca(2+) ion per subunit.</text>
</comment>
<feature type="binding site" evidence="11">
    <location>
        <position position="634"/>
    </location>
    <ligand>
        <name>Ca(2+)</name>
        <dbReference type="ChEBI" id="CHEBI:29108"/>
    </ligand>
</feature>
<dbReference type="GO" id="GO:0006508">
    <property type="term" value="P:proteolysis"/>
    <property type="evidence" value="ECO:0007669"/>
    <property type="project" value="UniProtKB-KW"/>
</dbReference>